<feature type="compositionally biased region" description="Basic residues" evidence="1">
    <location>
        <begin position="14"/>
        <end position="24"/>
    </location>
</feature>
<accession>A0A9P9DVJ0</accession>
<feature type="region of interest" description="Disordered" evidence="1">
    <location>
        <begin position="1"/>
        <end position="35"/>
    </location>
</feature>
<evidence type="ECO:0000313" key="4">
    <source>
        <dbReference type="Proteomes" id="UP000738349"/>
    </source>
</evidence>
<feature type="domain" description="SRR1-like" evidence="2">
    <location>
        <begin position="76"/>
        <end position="236"/>
    </location>
</feature>
<name>A0A9P9DVJ0_9HYPO</name>
<sequence length="252" mass="28245">TDTPQELEWTQVKSKSRRGRRPHTRPRDAEIPVTPRTSDLRPVADIAANYRRLRARWEDDLCCSQVRDLVAAQAAGIGHVSRAVNLGIGTFDPADAPWEAKRSSPLQLIAFLIMVEELEKITGAKIDCVFQDPVFTQSDKDFLASLGHKVVETPAAFDMVDADTFLYGIHLYQGIYTMALKTSLPVIFVGTGWDVWDDLSNTKGLEEMEKMEKTFTKTPFPQDEHSFAFSNTSVYWKPGIEAGTKPSPPEDK</sequence>
<dbReference type="PANTHER" id="PTHR42080">
    <property type="entry name" value="SRR1 DOMAIN-CONTAINING PROTEIN"/>
    <property type="match status" value="1"/>
</dbReference>
<dbReference type="Pfam" id="PF07985">
    <property type="entry name" value="SRR1"/>
    <property type="match status" value="1"/>
</dbReference>
<dbReference type="Proteomes" id="UP000738349">
    <property type="component" value="Unassembled WGS sequence"/>
</dbReference>
<feature type="non-terminal residue" evidence="3">
    <location>
        <position position="252"/>
    </location>
</feature>
<comment type="caution">
    <text evidence="3">The sequence shown here is derived from an EMBL/GenBank/DDBJ whole genome shotgun (WGS) entry which is preliminary data.</text>
</comment>
<organism evidence="3 4">
    <name type="scientific">Dactylonectria macrodidyma</name>
    <dbReference type="NCBI Taxonomy" id="307937"/>
    <lineage>
        <taxon>Eukaryota</taxon>
        <taxon>Fungi</taxon>
        <taxon>Dikarya</taxon>
        <taxon>Ascomycota</taxon>
        <taxon>Pezizomycotina</taxon>
        <taxon>Sordariomycetes</taxon>
        <taxon>Hypocreomycetidae</taxon>
        <taxon>Hypocreales</taxon>
        <taxon>Nectriaceae</taxon>
        <taxon>Dactylonectria</taxon>
    </lineage>
</organism>
<dbReference type="PANTHER" id="PTHR42080:SF1">
    <property type="entry name" value="SRR1-LIKE DOMAIN-CONTAINING PROTEIN"/>
    <property type="match status" value="1"/>
</dbReference>
<dbReference type="EMBL" id="JAGMUV010000020">
    <property type="protein sequence ID" value="KAH7126178.1"/>
    <property type="molecule type" value="Genomic_DNA"/>
</dbReference>
<dbReference type="InterPro" id="IPR012942">
    <property type="entry name" value="SRR1-like"/>
</dbReference>
<dbReference type="AlphaFoldDB" id="A0A9P9DVJ0"/>
<evidence type="ECO:0000256" key="1">
    <source>
        <dbReference type="SAM" id="MobiDB-lite"/>
    </source>
</evidence>
<evidence type="ECO:0000259" key="2">
    <source>
        <dbReference type="Pfam" id="PF07985"/>
    </source>
</evidence>
<proteinExistence type="predicted"/>
<keyword evidence="4" id="KW-1185">Reference proteome</keyword>
<dbReference type="OrthoDB" id="5318346at2759"/>
<gene>
    <name evidence="3" type="ORF">EDB81DRAFT_629443</name>
</gene>
<evidence type="ECO:0000313" key="3">
    <source>
        <dbReference type="EMBL" id="KAH7126178.1"/>
    </source>
</evidence>
<protein>
    <recommendedName>
        <fullName evidence="2">SRR1-like domain-containing protein</fullName>
    </recommendedName>
</protein>
<reference evidence="3" key="1">
    <citation type="journal article" date="2021" name="Nat. Commun.">
        <title>Genetic determinants of endophytism in the Arabidopsis root mycobiome.</title>
        <authorList>
            <person name="Mesny F."/>
            <person name="Miyauchi S."/>
            <person name="Thiergart T."/>
            <person name="Pickel B."/>
            <person name="Atanasova L."/>
            <person name="Karlsson M."/>
            <person name="Huettel B."/>
            <person name="Barry K.W."/>
            <person name="Haridas S."/>
            <person name="Chen C."/>
            <person name="Bauer D."/>
            <person name="Andreopoulos W."/>
            <person name="Pangilinan J."/>
            <person name="LaButti K."/>
            <person name="Riley R."/>
            <person name="Lipzen A."/>
            <person name="Clum A."/>
            <person name="Drula E."/>
            <person name="Henrissat B."/>
            <person name="Kohler A."/>
            <person name="Grigoriev I.V."/>
            <person name="Martin F.M."/>
            <person name="Hacquard S."/>
        </authorList>
    </citation>
    <scope>NUCLEOTIDE SEQUENCE</scope>
    <source>
        <strain evidence="3">MPI-CAGE-AT-0147</strain>
    </source>
</reference>
<feature type="non-terminal residue" evidence="3">
    <location>
        <position position="1"/>
    </location>
</feature>